<dbReference type="Proteomes" id="UP000273982">
    <property type="component" value="Chromosome"/>
</dbReference>
<gene>
    <name evidence="2" type="ORF">EHO51_06090</name>
</gene>
<feature type="region of interest" description="Disordered" evidence="1">
    <location>
        <begin position="69"/>
        <end position="106"/>
    </location>
</feature>
<dbReference type="KEGG" id="mros:EHO51_06090"/>
<reference evidence="2 3" key="1">
    <citation type="submission" date="2018-11" db="EMBL/GenBank/DDBJ databases">
        <title>Genome squencing of methanotrophic bacteria isolated from alkaline groundwater in Korea.</title>
        <authorList>
            <person name="Nguyen L.N."/>
        </authorList>
    </citation>
    <scope>NUCLEOTIDE SEQUENCE [LARGE SCALE GENOMIC DNA]</scope>
    <source>
        <strain evidence="2 3">GW6</strain>
    </source>
</reference>
<feature type="compositionally biased region" description="Basic residues" evidence="1">
    <location>
        <begin position="97"/>
        <end position="106"/>
    </location>
</feature>
<name>A0A3G8M5A1_9HYPH</name>
<evidence type="ECO:0000256" key="1">
    <source>
        <dbReference type="SAM" id="MobiDB-lite"/>
    </source>
</evidence>
<evidence type="ECO:0000313" key="3">
    <source>
        <dbReference type="Proteomes" id="UP000273982"/>
    </source>
</evidence>
<proteinExistence type="predicted"/>
<dbReference type="RefSeq" id="WP_124738149.1">
    <property type="nucleotide sequence ID" value="NZ_CP034086.1"/>
</dbReference>
<dbReference type="EMBL" id="CP034086">
    <property type="protein sequence ID" value="AZG76332.1"/>
    <property type="molecule type" value="Genomic_DNA"/>
</dbReference>
<evidence type="ECO:0000313" key="2">
    <source>
        <dbReference type="EMBL" id="AZG76332.1"/>
    </source>
</evidence>
<dbReference type="AlphaFoldDB" id="A0A3G8M5A1"/>
<organism evidence="2 3">
    <name type="scientific">Methylocystis rosea</name>
    <dbReference type="NCBI Taxonomy" id="173366"/>
    <lineage>
        <taxon>Bacteria</taxon>
        <taxon>Pseudomonadati</taxon>
        <taxon>Pseudomonadota</taxon>
        <taxon>Alphaproteobacteria</taxon>
        <taxon>Hyphomicrobiales</taxon>
        <taxon>Methylocystaceae</taxon>
        <taxon>Methylocystis</taxon>
    </lineage>
</organism>
<feature type="compositionally biased region" description="Basic and acidic residues" evidence="1">
    <location>
        <begin position="87"/>
        <end position="96"/>
    </location>
</feature>
<protein>
    <submittedName>
        <fullName evidence="2">Uncharacterized protein</fullName>
    </submittedName>
</protein>
<sequence>MAKRKISSDNFVAGLAAALGVGAGSVAREAVGRNLSADSEDGIAEVVEWATRNLDAAQLRRLGEELVSAADAGDNGRQAQDSAWGRKPADPFERRFPGSRRIGRPL</sequence>
<accession>A0A3G8M5A1</accession>